<dbReference type="PANTHER" id="PTHR33840:SF1">
    <property type="entry name" value="TLE1 PHOSPHOLIPASE DOMAIN-CONTAINING PROTEIN"/>
    <property type="match status" value="1"/>
</dbReference>
<gene>
    <name evidence="3" type="ORF">GCM10010361_30020</name>
</gene>
<dbReference type="InterPro" id="IPR018712">
    <property type="entry name" value="Tle1-like_cat"/>
</dbReference>
<dbReference type="Gene3D" id="2.60.120.430">
    <property type="entry name" value="Galactose-binding lectin"/>
    <property type="match status" value="1"/>
</dbReference>
<protein>
    <recommendedName>
        <fullName evidence="2">T6SS Phospholipase effector Tle1-like catalytic domain-containing protein</fullName>
    </recommendedName>
</protein>
<evidence type="ECO:0000259" key="2">
    <source>
        <dbReference type="Pfam" id="PF09994"/>
    </source>
</evidence>
<dbReference type="RefSeq" id="WP_346095426.1">
    <property type="nucleotide sequence ID" value="NZ_BAAABY010000023.1"/>
</dbReference>
<organism evidence="3 4">
    <name type="scientific">Streptomyces olivaceiscleroticus</name>
    <dbReference type="NCBI Taxonomy" id="68245"/>
    <lineage>
        <taxon>Bacteria</taxon>
        <taxon>Bacillati</taxon>
        <taxon>Actinomycetota</taxon>
        <taxon>Actinomycetes</taxon>
        <taxon>Kitasatosporales</taxon>
        <taxon>Streptomycetaceae</taxon>
        <taxon>Streptomyces</taxon>
    </lineage>
</organism>
<comment type="caution">
    <text evidence="3">The sequence shown here is derived from an EMBL/GenBank/DDBJ whole genome shotgun (WGS) entry which is preliminary data.</text>
</comment>
<dbReference type="Gene3D" id="3.40.50.1820">
    <property type="entry name" value="alpha/beta hydrolase"/>
    <property type="match status" value="1"/>
</dbReference>
<name>A0ABN0ZZS8_9ACTN</name>
<evidence type="ECO:0000256" key="1">
    <source>
        <dbReference type="SAM" id="MobiDB-lite"/>
    </source>
</evidence>
<proteinExistence type="predicted"/>
<evidence type="ECO:0000313" key="4">
    <source>
        <dbReference type="Proteomes" id="UP001500909"/>
    </source>
</evidence>
<dbReference type="Pfam" id="PF09994">
    <property type="entry name" value="T6SS_Tle1-like_cat"/>
    <property type="match status" value="1"/>
</dbReference>
<sequence>MPQRLVVCCDGTWFDPSMASASNVRRLHNALLPTDADGRPQRSHYEPGVGTEGGLLRRLLGGAAGAGLSQDILDAYQWLATAYRPGDSIALFGFSRGAYTARSLAGLITASGLIDLDGLDAATAGRRVHRAYAHYRSREDDRRWRTGLRFHFDPDDATAMPVDFIGVWDTVGSLGIPTHLAGINLLAPTRRLQFRHDVNLNPHIEHARHALAMDERRRPFTPTLWENTAPGQDVEQRWFPGSHMDVGGGHLRTGLSDGALQWMIDEAARTAGLRFSPHSLRRIVPDPVDVQHDDNRGVFPVVPLLTEPLLDTLLQIVWQLRPRAVPPLVPADSAERHMRPTQTLDPSVRQRQEQQPITSGPYRSGRLLRAGETATVEVFARELWNDTGLYLEPGSYSFQATGQWLDAWIWSGPEGTTGWNRFRPTVLPRHVGTLIGQGVRVYRSVTRQQEATAPGAPREVDLPWMCLVGYVANDAEHVRGAPGDRGHERIALGSHTTHQVRQAGYFYAYANDAWGFYGNNRGSVHLTVTRSA</sequence>
<dbReference type="PANTHER" id="PTHR33840">
    <property type="match status" value="1"/>
</dbReference>
<feature type="domain" description="T6SS Phospholipase effector Tle1-like catalytic" evidence="2">
    <location>
        <begin position="4"/>
        <end position="266"/>
    </location>
</feature>
<keyword evidence="4" id="KW-1185">Reference proteome</keyword>
<accession>A0ABN0ZZS8</accession>
<dbReference type="EMBL" id="BAAABY010000023">
    <property type="protein sequence ID" value="GAA0464093.1"/>
    <property type="molecule type" value="Genomic_DNA"/>
</dbReference>
<evidence type="ECO:0000313" key="3">
    <source>
        <dbReference type="EMBL" id="GAA0464093.1"/>
    </source>
</evidence>
<reference evidence="3 4" key="1">
    <citation type="journal article" date="2019" name="Int. J. Syst. Evol. Microbiol.">
        <title>The Global Catalogue of Microorganisms (GCM) 10K type strain sequencing project: providing services to taxonomists for standard genome sequencing and annotation.</title>
        <authorList>
            <consortium name="The Broad Institute Genomics Platform"/>
            <consortium name="The Broad Institute Genome Sequencing Center for Infectious Disease"/>
            <person name="Wu L."/>
            <person name="Ma J."/>
        </authorList>
    </citation>
    <scope>NUCLEOTIDE SEQUENCE [LARGE SCALE GENOMIC DNA]</scope>
    <source>
        <strain evidence="3 4">JCM 4805</strain>
    </source>
</reference>
<dbReference type="SUPFAM" id="SSF53474">
    <property type="entry name" value="alpha/beta-Hydrolases"/>
    <property type="match status" value="1"/>
</dbReference>
<feature type="region of interest" description="Disordered" evidence="1">
    <location>
        <begin position="344"/>
        <end position="364"/>
    </location>
</feature>
<dbReference type="Proteomes" id="UP001500909">
    <property type="component" value="Unassembled WGS sequence"/>
</dbReference>
<dbReference type="InterPro" id="IPR029058">
    <property type="entry name" value="AB_hydrolase_fold"/>
</dbReference>